<reference evidence="7 8" key="1">
    <citation type="submission" date="2022-12" db="EMBL/GenBank/DDBJ databases">
        <title>Chromosome-scale assembly of the Ensete ventricosum genome.</title>
        <authorList>
            <person name="Dussert Y."/>
            <person name="Stocks J."/>
            <person name="Wendawek A."/>
            <person name="Woldeyes F."/>
            <person name="Nichols R.A."/>
            <person name="Borrell J.S."/>
        </authorList>
    </citation>
    <scope>NUCLEOTIDE SEQUENCE [LARGE SCALE GENOMIC DNA]</scope>
    <source>
        <strain evidence="8">cv. Maze</strain>
        <tissue evidence="7">Seeds</tissue>
    </source>
</reference>
<evidence type="ECO:0000256" key="1">
    <source>
        <dbReference type="ARBA" id="ARBA00023015"/>
    </source>
</evidence>
<dbReference type="FunFam" id="1.10.10.60:FF:000002">
    <property type="entry name" value="Myb family transcription factor"/>
    <property type="match status" value="1"/>
</dbReference>
<dbReference type="PANTHER" id="PTHR31499">
    <property type="entry name" value="MYB FAMILY TRANSCRIPTION FACTOR PHL11"/>
    <property type="match status" value="1"/>
</dbReference>
<dbReference type="InterPro" id="IPR001005">
    <property type="entry name" value="SANT/Myb"/>
</dbReference>
<dbReference type="InterPro" id="IPR025756">
    <property type="entry name" value="Myb_CC_LHEQLE"/>
</dbReference>
<evidence type="ECO:0000313" key="8">
    <source>
        <dbReference type="Proteomes" id="UP001222027"/>
    </source>
</evidence>
<dbReference type="NCBIfam" id="TIGR01557">
    <property type="entry name" value="myb_SHAQKYF"/>
    <property type="match status" value="1"/>
</dbReference>
<evidence type="ECO:0000256" key="5">
    <source>
        <dbReference type="SAM" id="MobiDB-lite"/>
    </source>
</evidence>
<proteinExistence type="predicted"/>
<dbReference type="GO" id="GO:0003700">
    <property type="term" value="F:DNA-binding transcription factor activity"/>
    <property type="evidence" value="ECO:0007669"/>
    <property type="project" value="InterPro"/>
</dbReference>
<dbReference type="AlphaFoldDB" id="A0AAV8RDT6"/>
<dbReference type="InterPro" id="IPR009057">
    <property type="entry name" value="Homeodomain-like_sf"/>
</dbReference>
<dbReference type="InterPro" id="IPR017930">
    <property type="entry name" value="Myb_dom"/>
</dbReference>
<keyword evidence="1" id="KW-0805">Transcription regulation</keyword>
<evidence type="ECO:0000256" key="3">
    <source>
        <dbReference type="ARBA" id="ARBA00023163"/>
    </source>
</evidence>
<organism evidence="7 8">
    <name type="scientific">Ensete ventricosum</name>
    <name type="common">Abyssinian banana</name>
    <name type="synonym">Musa ensete</name>
    <dbReference type="NCBI Taxonomy" id="4639"/>
    <lineage>
        <taxon>Eukaryota</taxon>
        <taxon>Viridiplantae</taxon>
        <taxon>Streptophyta</taxon>
        <taxon>Embryophyta</taxon>
        <taxon>Tracheophyta</taxon>
        <taxon>Spermatophyta</taxon>
        <taxon>Magnoliopsida</taxon>
        <taxon>Liliopsida</taxon>
        <taxon>Zingiberales</taxon>
        <taxon>Musaceae</taxon>
        <taxon>Ensete</taxon>
    </lineage>
</organism>
<evidence type="ECO:0000313" key="7">
    <source>
        <dbReference type="EMBL" id="KAJ8500209.1"/>
    </source>
</evidence>
<feature type="compositionally biased region" description="Basic and acidic residues" evidence="5">
    <location>
        <begin position="177"/>
        <end position="186"/>
    </location>
</feature>
<gene>
    <name evidence="7" type="ORF">OPV22_010761</name>
</gene>
<dbReference type="Gene3D" id="1.10.10.60">
    <property type="entry name" value="Homeodomain-like"/>
    <property type="match status" value="1"/>
</dbReference>
<dbReference type="EMBL" id="JAQQAF010000003">
    <property type="protein sequence ID" value="KAJ8500209.1"/>
    <property type="molecule type" value="Genomic_DNA"/>
</dbReference>
<evidence type="ECO:0000256" key="2">
    <source>
        <dbReference type="ARBA" id="ARBA00023125"/>
    </source>
</evidence>
<feature type="compositionally biased region" description="Basic and acidic residues" evidence="5">
    <location>
        <begin position="293"/>
        <end position="304"/>
    </location>
</feature>
<name>A0AAV8RDT6_ENSVE</name>
<dbReference type="InterPro" id="IPR046955">
    <property type="entry name" value="PHR1-like"/>
</dbReference>
<dbReference type="PANTHER" id="PTHR31499:SF79">
    <property type="entry name" value="HTH MYB-TYPE DOMAIN-CONTAINING PROTEIN"/>
    <property type="match status" value="1"/>
</dbReference>
<keyword evidence="3" id="KW-0804">Transcription</keyword>
<protein>
    <recommendedName>
        <fullName evidence="6">HTH myb-type domain-containing protein</fullName>
    </recommendedName>
</protein>
<sequence>MMQPLVVGLTHMFRPKHGAPASANHKTADLVSSRPYVFLRLGWATAIAIGSGMRAPNALSWTVRRVTAEPRRARVSALERGFADLDDEKQLHTNRMVPNSGGNNSDIHNLASRQRLRWTNELHDRFVHAVTQLGGPERATPKGVLRIMGVAGLTIYHVKSHLQKYRLAKCVPDSSADDAKSQKKDPGGMSSELESSSGTQITEALKLQMEVQKRLHEQSEVQRQLQRRIEAQGKYVKTIIEEQQQLSGELAETPGGDISACSYVDNSSGSAKTGPHRAVNGDHGGTGKQLRSVSHDNSLREPEA</sequence>
<dbReference type="Pfam" id="PF00249">
    <property type="entry name" value="Myb_DNA-binding"/>
    <property type="match status" value="1"/>
</dbReference>
<evidence type="ECO:0000259" key="6">
    <source>
        <dbReference type="PROSITE" id="PS51294"/>
    </source>
</evidence>
<accession>A0AAV8RDT6</accession>
<dbReference type="Pfam" id="PF14379">
    <property type="entry name" value="Myb_CC_LHEQLE"/>
    <property type="match status" value="1"/>
</dbReference>
<feature type="region of interest" description="Disordered" evidence="5">
    <location>
        <begin position="261"/>
        <end position="304"/>
    </location>
</feature>
<feature type="region of interest" description="Disordered" evidence="5">
    <location>
        <begin position="172"/>
        <end position="199"/>
    </location>
</feature>
<dbReference type="InterPro" id="IPR006447">
    <property type="entry name" value="Myb_dom_plants"/>
</dbReference>
<keyword evidence="4" id="KW-0539">Nucleus</keyword>
<dbReference type="PROSITE" id="PS51294">
    <property type="entry name" value="HTH_MYB"/>
    <property type="match status" value="1"/>
</dbReference>
<dbReference type="SUPFAM" id="SSF46689">
    <property type="entry name" value="Homeodomain-like"/>
    <property type="match status" value="1"/>
</dbReference>
<keyword evidence="8" id="KW-1185">Reference proteome</keyword>
<keyword evidence="2" id="KW-0238">DNA-binding</keyword>
<dbReference type="GO" id="GO:0003677">
    <property type="term" value="F:DNA binding"/>
    <property type="evidence" value="ECO:0007669"/>
    <property type="project" value="UniProtKB-KW"/>
</dbReference>
<comment type="caution">
    <text evidence="7">The sequence shown here is derived from an EMBL/GenBank/DDBJ whole genome shotgun (WGS) entry which is preliminary data.</text>
</comment>
<dbReference type="Proteomes" id="UP001222027">
    <property type="component" value="Unassembled WGS sequence"/>
</dbReference>
<feature type="domain" description="HTH myb-type" evidence="6">
    <location>
        <begin position="110"/>
        <end position="170"/>
    </location>
</feature>
<evidence type="ECO:0000256" key="4">
    <source>
        <dbReference type="ARBA" id="ARBA00023242"/>
    </source>
</evidence>